<dbReference type="InterPro" id="IPR047241">
    <property type="entry name" value="KIF11-like_kin_motor_dom"/>
</dbReference>
<evidence type="ECO:0000256" key="3">
    <source>
        <dbReference type="ARBA" id="ARBA00022701"/>
    </source>
</evidence>
<feature type="compositionally biased region" description="Polar residues" evidence="12">
    <location>
        <begin position="982"/>
        <end position="1001"/>
    </location>
</feature>
<dbReference type="Pfam" id="PF00225">
    <property type="entry name" value="Kinesin"/>
    <property type="match status" value="1"/>
</dbReference>
<reference evidence="14" key="1">
    <citation type="journal article" date="2020" name="bioRxiv">
        <title>Comparative genomics of Chlamydomonas.</title>
        <authorList>
            <person name="Craig R.J."/>
            <person name="Hasan A.R."/>
            <person name="Ness R.W."/>
            <person name="Keightley P.D."/>
        </authorList>
    </citation>
    <scope>NUCLEOTIDE SEQUENCE</scope>
    <source>
        <strain evidence="14">CCAP 11/70</strain>
    </source>
</reference>
<evidence type="ECO:0000256" key="5">
    <source>
        <dbReference type="ARBA" id="ARBA00022840"/>
    </source>
</evidence>
<dbReference type="GO" id="GO:0008574">
    <property type="term" value="F:plus-end-directed microtubule motor activity"/>
    <property type="evidence" value="ECO:0007669"/>
    <property type="project" value="TreeGrafter"/>
</dbReference>
<keyword evidence="15" id="KW-1185">Reference proteome</keyword>
<evidence type="ECO:0000256" key="11">
    <source>
        <dbReference type="SAM" id="Coils"/>
    </source>
</evidence>
<dbReference type="GO" id="GO:0008017">
    <property type="term" value="F:microtubule binding"/>
    <property type="evidence" value="ECO:0007669"/>
    <property type="project" value="InterPro"/>
</dbReference>
<organism evidence="14 15">
    <name type="scientific">Edaphochlamys debaryana</name>
    <dbReference type="NCBI Taxonomy" id="47281"/>
    <lineage>
        <taxon>Eukaryota</taxon>
        <taxon>Viridiplantae</taxon>
        <taxon>Chlorophyta</taxon>
        <taxon>core chlorophytes</taxon>
        <taxon>Chlorophyceae</taxon>
        <taxon>CS clade</taxon>
        <taxon>Chlamydomonadales</taxon>
        <taxon>Chlamydomonadales incertae sedis</taxon>
        <taxon>Edaphochlamys</taxon>
    </lineage>
</organism>
<evidence type="ECO:0000256" key="9">
    <source>
        <dbReference type="ARBA" id="ARBA00046159"/>
    </source>
</evidence>
<keyword evidence="4 10" id="KW-0547">Nucleotide-binding</keyword>
<dbReference type="GO" id="GO:0051231">
    <property type="term" value="P:spindle elongation"/>
    <property type="evidence" value="ECO:0007669"/>
    <property type="project" value="TreeGrafter"/>
</dbReference>
<dbReference type="PANTHER" id="PTHR47970:SF12">
    <property type="entry name" value="KINESIN FAMILY MEMBER 11"/>
    <property type="match status" value="1"/>
</dbReference>
<protein>
    <recommendedName>
        <fullName evidence="13">Kinesin motor domain-containing protein</fullName>
    </recommendedName>
</protein>
<evidence type="ECO:0000256" key="6">
    <source>
        <dbReference type="ARBA" id="ARBA00023175"/>
    </source>
</evidence>
<feature type="region of interest" description="Disordered" evidence="12">
    <location>
        <begin position="1027"/>
        <end position="1091"/>
    </location>
</feature>
<dbReference type="Proteomes" id="UP000612055">
    <property type="component" value="Unassembled WGS sequence"/>
</dbReference>
<evidence type="ECO:0000313" key="15">
    <source>
        <dbReference type="Proteomes" id="UP000612055"/>
    </source>
</evidence>
<comment type="caution">
    <text evidence="14">The sequence shown here is derived from an EMBL/GenBank/DDBJ whole genome shotgun (WGS) entry which is preliminary data.</text>
</comment>
<name>A0A835Y2W8_9CHLO</name>
<dbReference type="InterPro" id="IPR027417">
    <property type="entry name" value="P-loop_NTPase"/>
</dbReference>
<accession>A0A835Y2W8</accession>
<comment type="subcellular location">
    <subcellularLocation>
        <location evidence="1">Cytoplasm</location>
        <location evidence="1">Cytoskeleton</location>
        <location evidence="1">Spindle</location>
    </subcellularLocation>
</comment>
<dbReference type="PANTHER" id="PTHR47970">
    <property type="entry name" value="KINESIN-LIKE PROTEIN KIF11"/>
    <property type="match status" value="1"/>
</dbReference>
<comment type="similarity">
    <text evidence="8">Belongs to the TRAFAC class myosin-kinesin ATPase superfamily. Kinesin family. KIN-5/BimC subfamily.</text>
</comment>
<feature type="coiled-coil region" evidence="11">
    <location>
        <begin position="571"/>
        <end position="598"/>
    </location>
</feature>
<feature type="coiled-coil region" evidence="11">
    <location>
        <begin position="374"/>
        <end position="474"/>
    </location>
</feature>
<keyword evidence="2" id="KW-0963">Cytoplasm</keyword>
<feature type="binding site" evidence="10">
    <location>
        <begin position="106"/>
        <end position="113"/>
    </location>
    <ligand>
        <name>ATP</name>
        <dbReference type="ChEBI" id="CHEBI:30616"/>
    </ligand>
</feature>
<keyword evidence="5 10" id="KW-0067">ATP-binding</keyword>
<comment type="function">
    <text evidence="9">Responsible for microtubule translocation. May be important for the organization of phragmoplast-specific arrays of microtubules. Plays an essential role in stabilizing the mitotic spindle. Required during mitotic cytokinesis.</text>
</comment>
<keyword evidence="7" id="KW-0206">Cytoskeleton</keyword>
<keyword evidence="11" id="KW-0175">Coiled coil</keyword>
<dbReference type="Gene3D" id="3.40.850.10">
    <property type="entry name" value="Kinesin motor domain"/>
    <property type="match status" value="1"/>
</dbReference>
<feature type="domain" description="Kinesin motor" evidence="13">
    <location>
        <begin position="20"/>
        <end position="358"/>
    </location>
</feature>
<dbReference type="CDD" id="cd01364">
    <property type="entry name" value="KISc_BimC_Eg5"/>
    <property type="match status" value="1"/>
</dbReference>
<evidence type="ECO:0000256" key="10">
    <source>
        <dbReference type="PROSITE-ProRule" id="PRU00283"/>
    </source>
</evidence>
<dbReference type="SMART" id="SM00129">
    <property type="entry name" value="KISc"/>
    <property type="match status" value="1"/>
</dbReference>
<dbReference type="GO" id="GO:0007018">
    <property type="term" value="P:microtubule-based movement"/>
    <property type="evidence" value="ECO:0007669"/>
    <property type="project" value="InterPro"/>
</dbReference>
<dbReference type="AlphaFoldDB" id="A0A835Y2W8"/>
<dbReference type="OrthoDB" id="3176171at2759"/>
<dbReference type="InterPro" id="IPR019821">
    <property type="entry name" value="Kinesin_motor_CS"/>
</dbReference>
<dbReference type="PROSITE" id="PS00411">
    <property type="entry name" value="KINESIN_MOTOR_1"/>
    <property type="match status" value="1"/>
</dbReference>
<dbReference type="FunFam" id="3.40.850.10:FF:000019">
    <property type="entry name" value="Kinesin-like protein KIN-5D"/>
    <property type="match status" value="1"/>
</dbReference>
<dbReference type="GO" id="GO:0072686">
    <property type="term" value="C:mitotic spindle"/>
    <property type="evidence" value="ECO:0007669"/>
    <property type="project" value="TreeGrafter"/>
</dbReference>
<feature type="region of interest" description="Disordered" evidence="12">
    <location>
        <begin position="982"/>
        <end position="1006"/>
    </location>
</feature>
<evidence type="ECO:0000259" key="13">
    <source>
        <dbReference type="PROSITE" id="PS50067"/>
    </source>
</evidence>
<dbReference type="GO" id="GO:0005876">
    <property type="term" value="C:spindle microtubule"/>
    <property type="evidence" value="ECO:0007669"/>
    <property type="project" value="TreeGrafter"/>
</dbReference>
<dbReference type="InterPro" id="IPR036961">
    <property type="entry name" value="Kinesin_motor_dom_sf"/>
</dbReference>
<sequence length="1091" mass="116436">MAEPPSAKPGPGPGENEGVNVQVLLRCRPLSDKEIAERTPQVISCNEALREATLYQNVGGKQMSRTFRFDRVFGCDSTQEKLFRQAVVPIVEEVMEGFNCTIFAYGQTGTGKTYTMEGGPRKSEDGKQLSAEAGVIPRSIKQIFDTIESNNADSTVKVTFLELYNEELTDLLSFDDAKDESKRLRLLEDRSGVVVQGLEEVVVKSATEIYQVLDRGTAKRRTAETLLNKRSSRSHSVFSITIHMREVTPEGEDVVKVGKLNLVDLAGSENISRSGAKDGRAREAGSINQSLLTLGRVITALVEHSGHVPYRDSKLTRLLRESLGGKTKTCIIATIAPTVQCQEETISTLDYAHRAKNIRNRPEVNQKISKTAMIKEMSSEMEKLRMELVAQREKNGVYIPIEQHQADELERVQLRDAVKNMREERQLEQEEFQATLQQHKAESERVVSRLESELARAKEEVAFFDQRLQEASRILYERQYVIRAQRQAEQELADHAEAVRNDLAAAVTHISGLFASLEELSDVHCGDRDTVKRVQKLIGDRLSALGSSLAGSVEGQQQQLAGMGEALAAFKAQKQVELEELTARMQAAQATLAEVRDAVARGTQAAEASSSSALGRARDGAATYAGSTVEAATALEAAARSAIEGLTASMEQQAQELQALVAQQATAAGAACDTLRSTMQRMSSGFDSLQAAAAEAQASISQRAAGLSSDLGSFADRYKQSCEAQQAQVMAQIGALMQSYTEQRVTALAQEVQRLQAAAKAGGEEASEQLGCMAQAATSAAQEARDAEVALPTSIQAAHQEAERRAGGLATSLGALQGQARSVHAGVAEGLKRSVAAAQSFSQGMGEECSRAAGSVQAAVRACTSEAGEAVSGASTAIQGVGQTVEAAAARDCRSAEEWGSACVAVGGALSALGEAQTSGMSSLAGEAEGLLQARLEVERQVLPPKQPELSVPPPSSIQELRCPSEERLTARCHEEFPQMFSGTTAAPASPRANVSRQPSGSAGAMENATPMAAVAAAGPLDAQGTVGGALIPPSPRSTAGLRSRIPSKPNLVPSSPASVKDLAPNVTTRQQLADKTNARSQRSLLSDWPA</sequence>
<dbReference type="SUPFAM" id="SSF52540">
    <property type="entry name" value="P-loop containing nucleoside triphosphate hydrolases"/>
    <property type="match status" value="1"/>
</dbReference>
<evidence type="ECO:0000256" key="8">
    <source>
        <dbReference type="ARBA" id="ARBA00034704"/>
    </source>
</evidence>
<dbReference type="GO" id="GO:0005524">
    <property type="term" value="F:ATP binding"/>
    <property type="evidence" value="ECO:0007669"/>
    <property type="project" value="UniProtKB-UniRule"/>
</dbReference>
<evidence type="ECO:0000256" key="2">
    <source>
        <dbReference type="ARBA" id="ARBA00022490"/>
    </source>
</evidence>
<dbReference type="PROSITE" id="PS50067">
    <property type="entry name" value="KINESIN_MOTOR_2"/>
    <property type="match status" value="1"/>
</dbReference>
<proteinExistence type="inferred from homology"/>
<gene>
    <name evidence="14" type="ORF">HYH03_006891</name>
</gene>
<dbReference type="PRINTS" id="PR00380">
    <property type="entry name" value="KINESINHEAVY"/>
</dbReference>
<dbReference type="InterPro" id="IPR047149">
    <property type="entry name" value="KIF11-like"/>
</dbReference>
<dbReference type="EMBL" id="JAEHOE010000027">
    <property type="protein sequence ID" value="KAG2494956.1"/>
    <property type="molecule type" value="Genomic_DNA"/>
</dbReference>
<feature type="compositionally biased region" description="Polar residues" evidence="12">
    <location>
        <begin position="1066"/>
        <end position="1085"/>
    </location>
</feature>
<evidence type="ECO:0000313" key="14">
    <source>
        <dbReference type="EMBL" id="KAG2494956.1"/>
    </source>
</evidence>
<evidence type="ECO:0000256" key="1">
    <source>
        <dbReference type="ARBA" id="ARBA00004186"/>
    </source>
</evidence>
<evidence type="ECO:0000256" key="4">
    <source>
        <dbReference type="ARBA" id="ARBA00022741"/>
    </source>
</evidence>
<evidence type="ECO:0000256" key="7">
    <source>
        <dbReference type="ARBA" id="ARBA00023212"/>
    </source>
</evidence>
<dbReference type="InterPro" id="IPR001752">
    <property type="entry name" value="Kinesin_motor_dom"/>
</dbReference>
<keyword evidence="3" id="KW-0493">Microtubule</keyword>
<dbReference type="GO" id="GO:0090307">
    <property type="term" value="P:mitotic spindle assembly"/>
    <property type="evidence" value="ECO:0007669"/>
    <property type="project" value="TreeGrafter"/>
</dbReference>
<keyword evidence="6 10" id="KW-0505">Motor protein</keyword>
<evidence type="ECO:0000256" key="12">
    <source>
        <dbReference type="SAM" id="MobiDB-lite"/>
    </source>
</evidence>